<feature type="transmembrane region" description="Helical" evidence="2">
    <location>
        <begin position="179"/>
        <end position="198"/>
    </location>
</feature>
<dbReference type="InterPro" id="IPR002798">
    <property type="entry name" value="SpoIIM-like"/>
</dbReference>
<feature type="transmembrane region" description="Helical" evidence="2">
    <location>
        <begin position="137"/>
        <end position="158"/>
    </location>
</feature>
<dbReference type="Pfam" id="PF01944">
    <property type="entry name" value="SpoIIM"/>
    <property type="match status" value="1"/>
</dbReference>
<comment type="caution">
    <text evidence="3">The sequence shown here is derived from an EMBL/GenBank/DDBJ whole genome shotgun (WGS) entry which is preliminary data.</text>
</comment>
<accession>A0A9D1TJJ5</accession>
<feature type="transmembrane region" description="Helical" evidence="2">
    <location>
        <begin position="81"/>
        <end position="102"/>
    </location>
</feature>
<keyword evidence="1 2" id="KW-0472">Membrane</keyword>
<dbReference type="AlphaFoldDB" id="A0A9D1TJJ5"/>
<evidence type="ECO:0000313" key="4">
    <source>
        <dbReference type="Proteomes" id="UP000823937"/>
    </source>
</evidence>
<comment type="subcellular location">
    <subcellularLocation>
        <location evidence="1">Cell membrane</location>
        <topology evidence="1">Multi-pass membrane protein</topology>
    </subcellularLocation>
    <text evidence="1">Localizes to the sporulation septum and to the second division site within the mother cell. Before the start of engulfment localizes to the septal midpoint, then spreads throughout the septum prior to becoming enriched at the leading edge of the engulfing membrane, where it remains until the completion of membrane migration. Some remain partially trapped at the septum during engulfment and upon completion of engulfment become dispersed in the outer forespore membrane. Localization of the MPD complex to the septal membrane is dependent on SpoIIB.</text>
</comment>
<reference evidence="3" key="1">
    <citation type="journal article" date="2021" name="PeerJ">
        <title>Extensive microbial diversity within the chicken gut microbiome revealed by metagenomics and culture.</title>
        <authorList>
            <person name="Gilroy R."/>
            <person name="Ravi A."/>
            <person name="Getino M."/>
            <person name="Pursley I."/>
            <person name="Horton D.L."/>
            <person name="Alikhan N.F."/>
            <person name="Baker D."/>
            <person name="Gharbi K."/>
            <person name="Hall N."/>
            <person name="Watson M."/>
            <person name="Adriaenssens E.M."/>
            <person name="Foster-Nyarko E."/>
            <person name="Jarju S."/>
            <person name="Secka A."/>
            <person name="Antonio M."/>
            <person name="Oren A."/>
            <person name="Chaudhuri R.R."/>
            <person name="La Ragione R."/>
            <person name="Hildebrand F."/>
            <person name="Pallen M.J."/>
        </authorList>
    </citation>
    <scope>NUCLEOTIDE SEQUENCE</scope>
    <source>
        <strain evidence="3">CHK169-2315</strain>
    </source>
</reference>
<evidence type="ECO:0000313" key="3">
    <source>
        <dbReference type="EMBL" id="HIV74514.1"/>
    </source>
</evidence>
<organism evidence="3 4">
    <name type="scientific">Candidatus Pseudogracilibacillus intestinigallinarum</name>
    <dbReference type="NCBI Taxonomy" id="2838742"/>
    <lineage>
        <taxon>Bacteria</taxon>
        <taxon>Bacillati</taxon>
        <taxon>Bacillota</taxon>
        <taxon>Bacilli</taxon>
        <taxon>Bacillales</taxon>
        <taxon>Bacillaceae</taxon>
        <taxon>Pseudogracilibacillus</taxon>
    </lineage>
</organism>
<name>A0A9D1TJJ5_9BACI</name>
<keyword evidence="2" id="KW-1133">Transmembrane helix</keyword>
<feature type="transmembrane region" description="Helical" evidence="2">
    <location>
        <begin position="107"/>
        <end position="125"/>
    </location>
</feature>
<feature type="transmembrane region" description="Helical" evidence="2">
    <location>
        <begin position="20"/>
        <end position="43"/>
    </location>
</feature>
<dbReference type="GO" id="GO:0030435">
    <property type="term" value="P:sporulation resulting in formation of a cellular spore"/>
    <property type="evidence" value="ECO:0007669"/>
    <property type="project" value="UniProtKB-KW"/>
</dbReference>
<keyword evidence="1" id="KW-1003">Cell membrane</keyword>
<comment type="subunit">
    <text evidence="1">Component of the MPD complex composed of SpoIIM, SpoIIP and SpoIID.</text>
</comment>
<evidence type="ECO:0000256" key="1">
    <source>
        <dbReference type="PIRNR" id="PIRNR038973"/>
    </source>
</evidence>
<keyword evidence="1 2" id="KW-0812">Transmembrane</keyword>
<dbReference type="NCBIfam" id="TIGR02831">
    <property type="entry name" value="spo_II_M"/>
    <property type="match status" value="1"/>
</dbReference>
<dbReference type="GO" id="GO:0005886">
    <property type="term" value="C:plasma membrane"/>
    <property type="evidence" value="ECO:0007669"/>
    <property type="project" value="UniProtKB-SubCell"/>
</dbReference>
<gene>
    <name evidence="3" type="primary">spoIIM</name>
    <name evidence="3" type="ORF">H9895_05450</name>
</gene>
<reference evidence="3" key="2">
    <citation type="submission" date="2021-04" db="EMBL/GenBank/DDBJ databases">
        <authorList>
            <person name="Gilroy R."/>
        </authorList>
    </citation>
    <scope>NUCLEOTIDE SEQUENCE</scope>
    <source>
        <strain evidence="3">CHK169-2315</strain>
    </source>
</reference>
<dbReference type="InterPro" id="IPR014196">
    <property type="entry name" value="SpoIIM"/>
</dbReference>
<evidence type="ECO:0000256" key="2">
    <source>
        <dbReference type="SAM" id="Phobius"/>
    </source>
</evidence>
<protein>
    <recommendedName>
        <fullName evidence="1">Stage II sporulation protein M</fullName>
    </recommendedName>
</protein>
<dbReference type="EMBL" id="DXHX01000080">
    <property type="protein sequence ID" value="HIV74514.1"/>
    <property type="molecule type" value="Genomic_DNA"/>
</dbReference>
<dbReference type="Proteomes" id="UP000823937">
    <property type="component" value="Unassembled WGS sequence"/>
</dbReference>
<keyword evidence="1" id="KW-0749">Sporulation</keyword>
<comment type="function">
    <text evidence="1">Required for complete septum migration and engulfment of the forespore compartment during sporulation. Required for stabilizing and recruiting of SpoIIP to the septal membrane.</text>
</comment>
<sequence>MRYMKTIFRNYIRENKWIVLFMSILFLTGIVFGAIIVNSMSFVQKEDVFFHLQQYFTLVKENKEIDHWELFRRSYFFHVKYLFILFILGMTIIGLPIIWVLLFMKGLIVGFSVGFIVHQLGWKGLGLATLSVAPQNMITVPTYILASTVSVHFAIILWKKLWGRNNKVSPIQLVRMYATVFLFFFILAFISSGVETFISNQLFQYFLKIFMTIL</sequence>
<proteinExistence type="predicted"/>
<dbReference type="PIRSF" id="PIRSF038973">
    <property type="entry name" value="SpoIIM"/>
    <property type="match status" value="1"/>
</dbReference>